<feature type="transmembrane region" description="Helical" evidence="10">
    <location>
        <begin position="363"/>
        <end position="381"/>
    </location>
</feature>
<keyword evidence="7" id="KW-0406">Ion transport</keyword>
<comment type="subcellular location">
    <subcellularLocation>
        <location evidence="1">Membrane</location>
        <topology evidence="1">Multi-pass membrane protein</topology>
    </subcellularLocation>
</comment>
<evidence type="ECO:0000256" key="10">
    <source>
        <dbReference type="SAM" id="Phobius"/>
    </source>
</evidence>
<evidence type="ECO:0000256" key="1">
    <source>
        <dbReference type="ARBA" id="ARBA00004141"/>
    </source>
</evidence>
<dbReference type="InterPro" id="IPR038770">
    <property type="entry name" value="Na+/solute_symporter_sf"/>
</dbReference>
<feature type="transmembrane region" description="Helical" evidence="10">
    <location>
        <begin position="247"/>
        <end position="265"/>
    </location>
</feature>
<feature type="domain" description="Cation/H+ exchanger transmembrane" evidence="11">
    <location>
        <begin position="15"/>
        <end position="382"/>
    </location>
</feature>
<evidence type="ECO:0000256" key="8">
    <source>
        <dbReference type="ARBA" id="ARBA00023136"/>
    </source>
</evidence>
<feature type="transmembrane region" description="Helical" evidence="10">
    <location>
        <begin position="304"/>
        <end position="326"/>
    </location>
</feature>
<name>A0ABV3DS75_9ACTN</name>
<accession>A0ABV3DS75</accession>
<feature type="transmembrane region" description="Helical" evidence="10">
    <location>
        <begin position="89"/>
        <end position="112"/>
    </location>
</feature>
<sequence length="419" mass="43718">MEGTKGLVVVILMVALAPIATAGVSRWVRVPTVVVEILLGVLAGPDVLGWIDRDGPVVGGLSEFGLVMLMFLAGYEIDVPRIKGRPLRSAAAGWAVSLVLGLGAGLLMSLVVEGATMTGVAIGLTLTTTALGTFLPIIRDAGLLPTPLGARIMAIGTVGEFAPIVAIALLLSGRHPGATIAALAVFALLAAATVLLAVRPNPPWLDRVVERTLHSSGQLAIRLAMLLTVVLVWFADELELDNLLGAFTAGVALRLSLTHTPGALVEMISAKLDGIGFGFFVPIFFVMSGVRFDLDALLGDPKLIALIPVILLLFLVVRGVPTYVLAGRGELADRRRELALFASTALPLIVVITNIAIENEYLTGGTAAALVGAGMLSVLVFPQLALRTAGDDATGPHPQGFDAPEEPPGDDEEEVLRDR</sequence>
<evidence type="ECO:0000259" key="11">
    <source>
        <dbReference type="Pfam" id="PF00999"/>
    </source>
</evidence>
<evidence type="ECO:0000256" key="2">
    <source>
        <dbReference type="ARBA" id="ARBA00005551"/>
    </source>
</evidence>
<organism evidence="12 13">
    <name type="scientific">Streptodolium elevatio</name>
    <dbReference type="NCBI Taxonomy" id="3157996"/>
    <lineage>
        <taxon>Bacteria</taxon>
        <taxon>Bacillati</taxon>
        <taxon>Actinomycetota</taxon>
        <taxon>Actinomycetes</taxon>
        <taxon>Kitasatosporales</taxon>
        <taxon>Streptomycetaceae</taxon>
        <taxon>Streptodolium</taxon>
    </lineage>
</organism>
<dbReference type="PANTHER" id="PTHR43562">
    <property type="entry name" value="NAPA-TYPE SODIUM/HYDROGEN ANTIPORTER"/>
    <property type="match status" value="1"/>
</dbReference>
<keyword evidence="13" id="KW-1185">Reference proteome</keyword>
<dbReference type="Pfam" id="PF00999">
    <property type="entry name" value="Na_H_Exchanger"/>
    <property type="match status" value="1"/>
</dbReference>
<gene>
    <name evidence="12" type="ORF">AB0C36_34245</name>
</gene>
<evidence type="ECO:0000256" key="7">
    <source>
        <dbReference type="ARBA" id="ARBA00023065"/>
    </source>
</evidence>
<evidence type="ECO:0000256" key="6">
    <source>
        <dbReference type="ARBA" id="ARBA00022989"/>
    </source>
</evidence>
<evidence type="ECO:0000313" key="13">
    <source>
        <dbReference type="Proteomes" id="UP001551482"/>
    </source>
</evidence>
<dbReference type="EMBL" id="JBEZFP010000128">
    <property type="protein sequence ID" value="MEU8138546.1"/>
    <property type="molecule type" value="Genomic_DNA"/>
</dbReference>
<feature type="region of interest" description="Disordered" evidence="9">
    <location>
        <begin position="391"/>
        <end position="419"/>
    </location>
</feature>
<feature type="transmembrane region" description="Helical" evidence="10">
    <location>
        <begin position="118"/>
        <end position="138"/>
    </location>
</feature>
<evidence type="ECO:0000256" key="4">
    <source>
        <dbReference type="ARBA" id="ARBA00022449"/>
    </source>
</evidence>
<reference evidence="12 13" key="1">
    <citation type="submission" date="2024-06" db="EMBL/GenBank/DDBJ databases">
        <title>The Natural Products Discovery Center: Release of the First 8490 Sequenced Strains for Exploring Actinobacteria Biosynthetic Diversity.</title>
        <authorList>
            <person name="Kalkreuter E."/>
            <person name="Kautsar S.A."/>
            <person name="Yang D."/>
            <person name="Bader C.D."/>
            <person name="Teijaro C.N."/>
            <person name="Fluegel L."/>
            <person name="Davis C.M."/>
            <person name="Simpson J.R."/>
            <person name="Lauterbach L."/>
            <person name="Steele A.D."/>
            <person name="Gui C."/>
            <person name="Meng S."/>
            <person name="Li G."/>
            <person name="Viehrig K."/>
            <person name="Ye F."/>
            <person name="Su P."/>
            <person name="Kiefer A.F."/>
            <person name="Nichols A."/>
            <person name="Cepeda A.J."/>
            <person name="Yan W."/>
            <person name="Fan B."/>
            <person name="Jiang Y."/>
            <person name="Adhikari A."/>
            <person name="Zheng C.-J."/>
            <person name="Schuster L."/>
            <person name="Cowan T.M."/>
            <person name="Smanski M.J."/>
            <person name="Chevrette M.G."/>
            <person name="De Carvalho L.P.S."/>
            <person name="Shen B."/>
        </authorList>
    </citation>
    <scope>NUCLEOTIDE SEQUENCE [LARGE SCALE GENOMIC DNA]</scope>
    <source>
        <strain evidence="12 13">NPDC048946</strain>
    </source>
</reference>
<keyword evidence="3" id="KW-0813">Transport</keyword>
<feature type="transmembrane region" description="Helical" evidence="10">
    <location>
        <begin position="338"/>
        <end position="357"/>
    </location>
</feature>
<dbReference type="Proteomes" id="UP001551482">
    <property type="component" value="Unassembled WGS sequence"/>
</dbReference>
<keyword evidence="6 10" id="KW-1133">Transmembrane helix</keyword>
<feature type="transmembrane region" description="Helical" evidence="10">
    <location>
        <begin position="177"/>
        <end position="198"/>
    </location>
</feature>
<feature type="compositionally biased region" description="Acidic residues" evidence="9">
    <location>
        <begin position="403"/>
        <end position="419"/>
    </location>
</feature>
<feature type="transmembrane region" description="Helical" evidence="10">
    <location>
        <begin position="6"/>
        <end position="25"/>
    </location>
</feature>
<dbReference type="InterPro" id="IPR006153">
    <property type="entry name" value="Cation/H_exchanger_TM"/>
</dbReference>
<comment type="similarity">
    <text evidence="2">Belongs to the monovalent cation:proton antiporter 2 (CPA2) transporter (TC 2.A.37) family.</text>
</comment>
<evidence type="ECO:0000256" key="3">
    <source>
        <dbReference type="ARBA" id="ARBA00022448"/>
    </source>
</evidence>
<feature type="transmembrane region" description="Helical" evidence="10">
    <location>
        <begin position="57"/>
        <end position="77"/>
    </location>
</feature>
<evidence type="ECO:0000256" key="5">
    <source>
        <dbReference type="ARBA" id="ARBA00022692"/>
    </source>
</evidence>
<feature type="transmembrane region" description="Helical" evidence="10">
    <location>
        <begin position="150"/>
        <end position="171"/>
    </location>
</feature>
<dbReference type="PANTHER" id="PTHR43562:SF1">
    <property type="entry name" value="NA(+)_H(+) ANTIPORTER YJBQ-RELATED"/>
    <property type="match status" value="1"/>
</dbReference>
<feature type="transmembrane region" description="Helical" evidence="10">
    <location>
        <begin position="272"/>
        <end position="292"/>
    </location>
</feature>
<dbReference type="Gene3D" id="1.20.1530.20">
    <property type="match status" value="1"/>
</dbReference>
<proteinExistence type="inferred from homology"/>
<keyword evidence="4" id="KW-0050">Antiport</keyword>
<comment type="caution">
    <text evidence="12">The sequence shown here is derived from an EMBL/GenBank/DDBJ whole genome shotgun (WGS) entry which is preliminary data.</text>
</comment>
<dbReference type="RefSeq" id="WP_358362098.1">
    <property type="nucleotide sequence ID" value="NZ_JBEZFP010000128.1"/>
</dbReference>
<feature type="transmembrane region" description="Helical" evidence="10">
    <location>
        <begin position="219"/>
        <end position="235"/>
    </location>
</feature>
<keyword evidence="5 10" id="KW-0812">Transmembrane</keyword>
<keyword evidence="8 10" id="KW-0472">Membrane</keyword>
<protein>
    <submittedName>
        <fullName evidence="12">Cation:proton antiporter</fullName>
    </submittedName>
</protein>
<evidence type="ECO:0000313" key="12">
    <source>
        <dbReference type="EMBL" id="MEU8138546.1"/>
    </source>
</evidence>
<evidence type="ECO:0000256" key="9">
    <source>
        <dbReference type="SAM" id="MobiDB-lite"/>
    </source>
</evidence>